<feature type="transmembrane region" description="Helical" evidence="1">
    <location>
        <begin position="289"/>
        <end position="306"/>
    </location>
</feature>
<feature type="transmembrane region" description="Helical" evidence="1">
    <location>
        <begin position="312"/>
        <end position="329"/>
    </location>
</feature>
<feature type="transmembrane region" description="Helical" evidence="1">
    <location>
        <begin position="341"/>
        <end position="361"/>
    </location>
</feature>
<accession>A0A090VLK4</accession>
<feature type="transmembrane region" description="Helical" evidence="1">
    <location>
        <begin position="13"/>
        <end position="30"/>
    </location>
</feature>
<dbReference type="RefSeq" id="WP_042506774.1">
    <property type="nucleotide sequence ID" value="NZ_BBNQ01000026.1"/>
</dbReference>
<protein>
    <submittedName>
        <fullName evidence="2">Uncharacterized protein</fullName>
    </submittedName>
</protein>
<feature type="transmembrane region" description="Helical" evidence="1">
    <location>
        <begin position="215"/>
        <end position="239"/>
    </location>
</feature>
<keyword evidence="1" id="KW-0812">Transmembrane</keyword>
<dbReference type="InterPro" id="IPR049458">
    <property type="entry name" value="EpsG-like"/>
</dbReference>
<evidence type="ECO:0000256" key="1">
    <source>
        <dbReference type="SAM" id="Phobius"/>
    </source>
</evidence>
<gene>
    <name evidence="2" type="ORF">JCM19300_27</name>
</gene>
<reference evidence="2 3" key="1">
    <citation type="journal article" date="2014" name="Genome Announc.">
        <title>Draft Genome Sequences of Marine Flavobacterium Algibacter lectus Strains SS8 and NR4.</title>
        <authorList>
            <person name="Takatani N."/>
            <person name="Nakanishi M."/>
            <person name="Meirelles P."/>
            <person name="Mino S."/>
            <person name="Suda W."/>
            <person name="Oshima K."/>
            <person name="Hattori M."/>
            <person name="Ohkuma M."/>
            <person name="Hosokawa M."/>
            <person name="Miyashita K."/>
            <person name="Thompson F.L."/>
            <person name="Niwa A."/>
            <person name="Sawabe T."/>
            <person name="Sawabe T."/>
        </authorList>
    </citation>
    <scope>NUCLEOTIDE SEQUENCE [LARGE SCALE GENOMIC DNA]</scope>
    <source>
        <strain evidence="2 3">JCM 19300</strain>
    </source>
</reference>
<keyword evidence="1" id="KW-1133">Transmembrane helix</keyword>
<evidence type="ECO:0000313" key="2">
    <source>
        <dbReference type="EMBL" id="GAL64923.1"/>
    </source>
</evidence>
<sequence>MIDFVTLKYYYDIFMYFTLAFVLVNFFHALTLQLNDQKNLKFLRSAGIFLLFIITLYLGLRPISGYEFGDMATYASHFKRYTEGASVTSTKDIMFHYYMKATASFMGVHGFFLLTEILYIFPMYLISKVHFKKYWFYCFFMFVVSFSFYTYGTNGIRNGLATSFFCGLYAIKTKKIIMVFFFILGSLFHKTLLLPIIAFALTYVYNNPKTYLKGWLFSIPASLLLGSVFITLFTSLGFGDDRLAEYLTGSIQADTRFRWDFLFYSAFPIFAGWYFIVKKQFNDSFYNQIFNTYLVCNAFWVLVIRANFSNRFAYLSWFLMAIIIIYPLLKKQFFNNQQLIIAKVVTAYFAFTFLMFLIYYADKN</sequence>
<feature type="transmembrane region" description="Helical" evidence="1">
    <location>
        <begin position="134"/>
        <end position="156"/>
    </location>
</feature>
<evidence type="ECO:0000313" key="3">
    <source>
        <dbReference type="Proteomes" id="UP000029644"/>
    </source>
</evidence>
<dbReference type="EMBL" id="BBNQ01000026">
    <property type="protein sequence ID" value="GAL64923.1"/>
    <property type="molecule type" value="Genomic_DNA"/>
</dbReference>
<organism evidence="2 3">
    <name type="scientific">Algibacter lectus</name>
    <dbReference type="NCBI Taxonomy" id="221126"/>
    <lineage>
        <taxon>Bacteria</taxon>
        <taxon>Pseudomonadati</taxon>
        <taxon>Bacteroidota</taxon>
        <taxon>Flavobacteriia</taxon>
        <taxon>Flavobacteriales</taxon>
        <taxon>Flavobacteriaceae</taxon>
        <taxon>Algibacter</taxon>
    </lineage>
</organism>
<dbReference type="Pfam" id="PF14897">
    <property type="entry name" value="EpsG"/>
    <property type="match status" value="1"/>
</dbReference>
<name>A0A090VLK4_9FLAO</name>
<keyword evidence="1" id="KW-0472">Membrane</keyword>
<dbReference type="Proteomes" id="UP000029644">
    <property type="component" value="Unassembled WGS sequence"/>
</dbReference>
<feature type="transmembrane region" description="Helical" evidence="1">
    <location>
        <begin position="259"/>
        <end position="277"/>
    </location>
</feature>
<proteinExistence type="predicted"/>
<comment type="caution">
    <text evidence="2">The sequence shown here is derived from an EMBL/GenBank/DDBJ whole genome shotgun (WGS) entry which is preliminary data.</text>
</comment>
<dbReference type="OrthoDB" id="1112074at2"/>
<feature type="transmembrane region" description="Helical" evidence="1">
    <location>
        <begin position="176"/>
        <end position="203"/>
    </location>
</feature>
<feature type="transmembrane region" description="Helical" evidence="1">
    <location>
        <begin position="42"/>
        <end position="60"/>
    </location>
</feature>
<dbReference type="AlphaFoldDB" id="A0A090VLK4"/>
<feature type="transmembrane region" description="Helical" evidence="1">
    <location>
        <begin position="101"/>
        <end position="122"/>
    </location>
</feature>